<feature type="chain" id="PRO_5018330308" description="Chitin-binding type-1 domain-containing protein" evidence="2">
    <location>
        <begin position="26"/>
        <end position="189"/>
    </location>
</feature>
<dbReference type="SMART" id="SM00270">
    <property type="entry name" value="ChtBD1"/>
    <property type="match status" value="2"/>
</dbReference>
<evidence type="ECO:0000256" key="1">
    <source>
        <dbReference type="ARBA" id="ARBA00022669"/>
    </source>
</evidence>
<accession>A0A3M6Y4M9</accession>
<dbReference type="EMBL" id="QWIK01001057">
    <property type="protein sequence ID" value="RMX98023.1"/>
    <property type="molecule type" value="Genomic_DNA"/>
</dbReference>
<dbReference type="InterPro" id="IPR036861">
    <property type="entry name" value="Endochitinase-like_sf"/>
</dbReference>
<keyword evidence="2" id="KW-0732">Signal</keyword>
<dbReference type="VEuPathDB" id="FungiDB:BTJ68_12186"/>
<evidence type="ECO:0000259" key="3">
    <source>
        <dbReference type="SMART" id="SM00270"/>
    </source>
</evidence>
<dbReference type="Gene3D" id="3.30.60.10">
    <property type="entry name" value="Endochitinase-like"/>
    <property type="match status" value="1"/>
</dbReference>
<feature type="domain" description="Chitin-binding type-1" evidence="3">
    <location>
        <begin position="69"/>
        <end position="129"/>
    </location>
</feature>
<comment type="caution">
    <text evidence="4">The sequence shown here is derived from an EMBL/GenBank/DDBJ whole genome shotgun (WGS) entry which is preliminary data.</text>
</comment>
<gene>
    <name evidence="4" type="ORF">D0868_10328</name>
</gene>
<feature type="domain" description="Chitin-binding type-1" evidence="3">
    <location>
        <begin position="31"/>
        <end position="64"/>
    </location>
</feature>
<dbReference type="Gene3D" id="3.20.20.80">
    <property type="entry name" value="Glycosidases"/>
    <property type="match status" value="1"/>
</dbReference>
<dbReference type="GO" id="GO:0008061">
    <property type="term" value="F:chitin binding"/>
    <property type="evidence" value="ECO:0007669"/>
    <property type="project" value="UniProtKB-KW"/>
</dbReference>
<dbReference type="Proteomes" id="UP000282582">
    <property type="component" value="Unassembled WGS sequence"/>
</dbReference>
<proteinExistence type="predicted"/>
<organism evidence="4 5">
    <name type="scientific">Hortaea werneckii</name>
    <name type="common">Black yeast</name>
    <name type="synonym">Cladosporium werneckii</name>
    <dbReference type="NCBI Taxonomy" id="91943"/>
    <lineage>
        <taxon>Eukaryota</taxon>
        <taxon>Fungi</taxon>
        <taxon>Dikarya</taxon>
        <taxon>Ascomycota</taxon>
        <taxon>Pezizomycotina</taxon>
        <taxon>Dothideomycetes</taxon>
        <taxon>Dothideomycetidae</taxon>
        <taxon>Mycosphaerellales</taxon>
        <taxon>Teratosphaeriaceae</taxon>
        <taxon>Hortaea</taxon>
    </lineage>
</organism>
<dbReference type="InterPro" id="IPR001002">
    <property type="entry name" value="Chitin-bd_1"/>
</dbReference>
<dbReference type="AlphaFoldDB" id="A0A3M6Y4M9"/>
<evidence type="ECO:0000313" key="4">
    <source>
        <dbReference type="EMBL" id="RMX98023.1"/>
    </source>
</evidence>
<sequence length="189" mass="20567">MRTTLQLLQCSILLNFCFLVPFGLSKDADGSCSKDAPCEQGCCGATSYCGFGPEYCGDGCVAGCDAQAKCGQYAPTPGQKCPLNVCCSQYGYITICQSDALLSRRLTSSLYRFCGTTADFCNFDCQSGCEEPQKPGCSESWATTRTCDAWKISDFDASKWTHINFAFALIDKTTYEVAQMAPTDIQQYV</sequence>
<dbReference type="InterPro" id="IPR017853">
    <property type="entry name" value="GH"/>
</dbReference>
<dbReference type="SUPFAM" id="SSF51445">
    <property type="entry name" value="(Trans)glycosidases"/>
    <property type="match status" value="1"/>
</dbReference>
<evidence type="ECO:0000313" key="5">
    <source>
        <dbReference type="Proteomes" id="UP000282582"/>
    </source>
</evidence>
<reference evidence="4 5" key="1">
    <citation type="journal article" date="2018" name="BMC Genomics">
        <title>Genomic evidence for intraspecific hybridization in a clonal and extremely halotolerant yeast.</title>
        <authorList>
            <person name="Gostincar C."/>
            <person name="Stajich J.E."/>
            <person name="Zupancic J."/>
            <person name="Zalar P."/>
            <person name="Gunde-Cimerman N."/>
        </authorList>
    </citation>
    <scope>NUCLEOTIDE SEQUENCE [LARGE SCALE GENOMIC DNA]</scope>
    <source>
        <strain evidence="4 5">EXF-6654</strain>
    </source>
</reference>
<evidence type="ECO:0000256" key="2">
    <source>
        <dbReference type="SAM" id="SignalP"/>
    </source>
</evidence>
<protein>
    <recommendedName>
        <fullName evidence="3">Chitin-binding type-1 domain-containing protein</fullName>
    </recommendedName>
</protein>
<name>A0A3M6Y4M9_HORWE</name>
<keyword evidence="1" id="KW-0147">Chitin-binding</keyword>
<feature type="signal peptide" evidence="2">
    <location>
        <begin position="1"/>
        <end position="25"/>
    </location>
</feature>